<dbReference type="RefSeq" id="WP_310897547.1">
    <property type="nucleotide sequence ID" value="NZ_JAMQOM010000008.1"/>
</dbReference>
<feature type="transmembrane region" description="Helical" evidence="1">
    <location>
        <begin position="174"/>
        <end position="193"/>
    </location>
</feature>
<gene>
    <name evidence="2" type="ORF">NDI54_16445</name>
</gene>
<keyword evidence="1" id="KW-1133">Transmembrane helix</keyword>
<keyword evidence="1" id="KW-0812">Transmembrane</keyword>
<evidence type="ECO:0000313" key="3">
    <source>
        <dbReference type="Proteomes" id="UP001253439"/>
    </source>
</evidence>
<feature type="transmembrane region" description="Helical" evidence="1">
    <location>
        <begin position="106"/>
        <end position="127"/>
    </location>
</feature>
<reference evidence="2 3" key="1">
    <citation type="submission" date="2022-06" db="EMBL/GenBank/DDBJ databases">
        <title>Haloarcula sp. a new haloarchaeum isolate from saline soil.</title>
        <authorList>
            <person name="Strakova D."/>
            <person name="Galisteo C."/>
            <person name="Sanchez-Porro C."/>
            <person name="Ventosa A."/>
        </authorList>
    </citation>
    <scope>NUCLEOTIDE SEQUENCE [LARGE SCALE GENOMIC DNA]</scope>
    <source>
        <strain evidence="2 3">S1AR25-5A</strain>
    </source>
</reference>
<name>A0AAE4JKE7_9EURY</name>
<keyword evidence="3" id="KW-1185">Reference proteome</keyword>
<feature type="transmembrane region" description="Helical" evidence="1">
    <location>
        <begin position="38"/>
        <end position="58"/>
    </location>
</feature>
<keyword evidence="1" id="KW-0472">Membrane</keyword>
<dbReference type="Proteomes" id="UP001253439">
    <property type="component" value="Unassembled WGS sequence"/>
</dbReference>
<organism evidence="2 3">
    <name type="scientific">Haloarcula terrestris</name>
    <dbReference type="NCBI Taxonomy" id="2950533"/>
    <lineage>
        <taxon>Archaea</taxon>
        <taxon>Methanobacteriati</taxon>
        <taxon>Methanobacteriota</taxon>
        <taxon>Stenosarchaea group</taxon>
        <taxon>Halobacteria</taxon>
        <taxon>Halobacteriales</taxon>
        <taxon>Haloarculaceae</taxon>
        <taxon>Haloarcula</taxon>
    </lineage>
</organism>
<dbReference type="AlphaFoldDB" id="A0AAE4JKE7"/>
<evidence type="ECO:0000256" key="1">
    <source>
        <dbReference type="SAM" id="Phobius"/>
    </source>
</evidence>
<sequence>MSADSPTSESGVAARIEGLLRNTAIAVQGALTRDDGRVTLGMTGLAYFLSYLVGLRHLGFGPSGYEMSVVSNPLTRAFRQVGPFQWEPVALVVVGPIELLVSPLNILLGGVLATLVGLNLAVSVVAWRGPSACRLGPGAGAAAGLPGLLSGFACCGPTVLLVVGVQASAGILSLFQWLLPITVVALLGTLLWVGSRVETDDVDSTYY</sequence>
<comment type="caution">
    <text evidence="2">The sequence shown here is derived from an EMBL/GenBank/DDBJ whole genome shotgun (WGS) entry which is preliminary data.</text>
</comment>
<protein>
    <submittedName>
        <fullName evidence="2">Uncharacterized protein</fullName>
    </submittedName>
</protein>
<accession>A0AAE4JKE7</accession>
<proteinExistence type="predicted"/>
<feature type="transmembrane region" description="Helical" evidence="1">
    <location>
        <begin position="139"/>
        <end position="162"/>
    </location>
</feature>
<dbReference type="EMBL" id="JAMQOM010000008">
    <property type="protein sequence ID" value="MDS0222936.1"/>
    <property type="molecule type" value="Genomic_DNA"/>
</dbReference>
<evidence type="ECO:0000313" key="2">
    <source>
        <dbReference type="EMBL" id="MDS0222936.1"/>
    </source>
</evidence>